<keyword evidence="4" id="KW-0597">Phosphoprotein</keyword>
<evidence type="ECO:0000259" key="24">
    <source>
        <dbReference type="PROSITE" id="PS50927"/>
    </source>
</evidence>
<dbReference type="EMBL" id="GCKF01048074">
    <property type="protein sequence ID" value="JAG93087.1"/>
    <property type="molecule type" value="Transcribed_RNA"/>
</dbReference>
<accession>A0A0D6QR37</accession>
<dbReference type="InterPro" id="IPR024171">
    <property type="entry name" value="SRK-like_kinase"/>
</dbReference>
<keyword evidence="13 21" id="KW-0472">Membrane</keyword>
<evidence type="ECO:0000256" key="18">
    <source>
        <dbReference type="ARBA" id="ARBA00048679"/>
    </source>
</evidence>
<dbReference type="PANTHER" id="PTHR47976:SF30">
    <property type="entry name" value="RECEPTOR-LIKE SERINE_THREONINE-PROTEIN KINASE"/>
    <property type="match status" value="1"/>
</dbReference>
<dbReference type="SUPFAM" id="SSF51110">
    <property type="entry name" value="alpha-D-mannose-specific plant lectins"/>
    <property type="match status" value="1"/>
</dbReference>
<dbReference type="PROSITE" id="PS00108">
    <property type="entry name" value="PROTEIN_KINASE_ST"/>
    <property type="match status" value="1"/>
</dbReference>
<comment type="subcellular location">
    <subcellularLocation>
        <location evidence="1">Membrane</location>
        <topology evidence="1">Single-pass type I membrane protein</topology>
    </subcellularLocation>
</comment>
<evidence type="ECO:0000256" key="17">
    <source>
        <dbReference type="ARBA" id="ARBA00047899"/>
    </source>
</evidence>
<evidence type="ECO:0000256" key="1">
    <source>
        <dbReference type="ARBA" id="ARBA00004479"/>
    </source>
</evidence>
<evidence type="ECO:0000313" key="26">
    <source>
        <dbReference type="EMBL" id="JAG93087.1"/>
    </source>
</evidence>
<keyword evidence="5 19" id="KW-0808">Transferase</keyword>
<keyword evidence="2 19" id="KW-0723">Serine/threonine-protein kinase</keyword>
<dbReference type="InterPro" id="IPR000719">
    <property type="entry name" value="Prot_kinase_dom"/>
</dbReference>
<feature type="domain" description="Protein kinase" evidence="23">
    <location>
        <begin position="534"/>
        <end position="807"/>
    </location>
</feature>
<evidence type="ECO:0000256" key="22">
    <source>
        <dbReference type="SAM" id="SignalP"/>
    </source>
</evidence>
<dbReference type="Pfam" id="PF00069">
    <property type="entry name" value="Pkinase"/>
    <property type="match status" value="1"/>
</dbReference>
<evidence type="ECO:0000256" key="14">
    <source>
        <dbReference type="ARBA" id="ARBA00023157"/>
    </source>
</evidence>
<dbReference type="Gene3D" id="1.10.510.10">
    <property type="entry name" value="Transferase(Phosphotransferase) domain 1"/>
    <property type="match status" value="1"/>
</dbReference>
<dbReference type="InterPro" id="IPR036426">
    <property type="entry name" value="Bulb-type_lectin_dom_sf"/>
</dbReference>
<protein>
    <recommendedName>
        <fullName evidence="19">Receptor-like serine/threonine-protein kinase</fullName>
        <ecNumber evidence="19">2.7.11.1</ecNumber>
    </recommendedName>
</protein>
<dbReference type="InterPro" id="IPR011009">
    <property type="entry name" value="Kinase-like_dom_sf"/>
</dbReference>
<comment type="similarity">
    <text evidence="19">Belongs to the protein kinase superfamily. Ser/Thr protein kinase family.</text>
</comment>
<feature type="chain" id="PRO_5002311303" description="Receptor-like serine/threonine-protein kinase" evidence="22">
    <location>
        <begin position="33"/>
        <end position="853"/>
    </location>
</feature>
<keyword evidence="12 21" id="KW-1133">Transmembrane helix</keyword>
<dbReference type="InterPro" id="IPR008271">
    <property type="entry name" value="Ser/Thr_kinase_AS"/>
</dbReference>
<dbReference type="EC" id="2.7.11.1" evidence="19"/>
<keyword evidence="11 19" id="KW-0067">ATP-binding</keyword>
<evidence type="ECO:0000256" key="8">
    <source>
        <dbReference type="ARBA" id="ARBA00022734"/>
    </source>
</evidence>
<feature type="domain" description="Apple" evidence="25">
    <location>
        <begin position="366"/>
        <end position="458"/>
    </location>
</feature>
<evidence type="ECO:0000259" key="25">
    <source>
        <dbReference type="PROSITE" id="PS50948"/>
    </source>
</evidence>
<feature type="domain" description="Bulb-type lectin" evidence="24">
    <location>
        <begin position="62"/>
        <end position="184"/>
    </location>
</feature>
<dbReference type="GO" id="GO:0005524">
    <property type="term" value="F:ATP binding"/>
    <property type="evidence" value="ECO:0007669"/>
    <property type="project" value="UniProtKB-UniRule"/>
</dbReference>
<dbReference type="GO" id="GO:0016020">
    <property type="term" value="C:membrane"/>
    <property type="evidence" value="ECO:0007669"/>
    <property type="project" value="UniProtKB-SubCell"/>
</dbReference>
<dbReference type="PROSITE" id="PS00107">
    <property type="entry name" value="PROTEIN_KINASE_ATP"/>
    <property type="match status" value="1"/>
</dbReference>
<evidence type="ECO:0000256" key="3">
    <source>
        <dbReference type="ARBA" id="ARBA00022536"/>
    </source>
</evidence>
<evidence type="ECO:0000259" key="23">
    <source>
        <dbReference type="PROSITE" id="PS50011"/>
    </source>
</evidence>
<dbReference type="InterPro" id="IPR051343">
    <property type="entry name" value="G-type_lectin_kinases/EP1-like"/>
</dbReference>
<evidence type="ECO:0000256" key="7">
    <source>
        <dbReference type="ARBA" id="ARBA00022729"/>
    </source>
</evidence>
<keyword evidence="7 22" id="KW-0732">Signal</keyword>
<evidence type="ECO:0000256" key="11">
    <source>
        <dbReference type="ARBA" id="ARBA00022840"/>
    </source>
</evidence>
<name>A0A0D6QR37_ARACU</name>
<keyword evidence="15" id="KW-0675">Receptor</keyword>
<keyword evidence="14" id="KW-1015">Disulfide bond</keyword>
<evidence type="ECO:0000256" key="16">
    <source>
        <dbReference type="ARBA" id="ARBA00023180"/>
    </source>
</evidence>
<dbReference type="PROSITE" id="PS50011">
    <property type="entry name" value="PROTEIN_KINASE_DOM"/>
    <property type="match status" value="1"/>
</dbReference>
<comment type="catalytic activity">
    <reaction evidence="18 19">
        <text>L-seryl-[protein] + ATP = O-phospho-L-seryl-[protein] + ADP + H(+)</text>
        <dbReference type="Rhea" id="RHEA:17989"/>
        <dbReference type="Rhea" id="RHEA-COMP:9863"/>
        <dbReference type="Rhea" id="RHEA-COMP:11604"/>
        <dbReference type="ChEBI" id="CHEBI:15378"/>
        <dbReference type="ChEBI" id="CHEBI:29999"/>
        <dbReference type="ChEBI" id="CHEBI:30616"/>
        <dbReference type="ChEBI" id="CHEBI:83421"/>
        <dbReference type="ChEBI" id="CHEBI:456216"/>
        <dbReference type="EC" id="2.7.11.1"/>
    </reaction>
</comment>
<dbReference type="AlphaFoldDB" id="A0A0D6QR37"/>
<comment type="catalytic activity">
    <reaction evidence="17 19">
        <text>L-threonyl-[protein] + ATP = O-phospho-L-threonyl-[protein] + ADP + H(+)</text>
        <dbReference type="Rhea" id="RHEA:46608"/>
        <dbReference type="Rhea" id="RHEA-COMP:11060"/>
        <dbReference type="Rhea" id="RHEA-COMP:11605"/>
        <dbReference type="ChEBI" id="CHEBI:15378"/>
        <dbReference type="ChEBI" id="CHEBI:30013"/>
        <dbReference type="ChEBI" id="CHEBI:30616"/>
        <dbReference type="ChEBI" id="CHEBI:61977"/>
        <dbReference type="ChEBI" id="CHEBI:456216"/>
        <dbReference type="EC" id="2.7.11.1"/>
    </reaction>
</comment>
<dbReference type="CDD" id="cd00028">
    <property type="entry name" value="B_lectin"/>
    <property type="match status" value="1"/>
</dbReference>
<dbReference type="Pfam" id="PF01453">
    <property type="entry name" value="B_lectin"/>
    <property type="match status" value="1"/>
</dbReference>
<dbReference type="GO" id="GO:0106310">
    <property type="term" value="F:protein serine kinase activity"/>
    <property type="evidence" value="ECO:0007669"/>
    <property type="project" value="RHEA"/>
</dbReference>
<dbReference type="PROSITE" id="PS50927">
    <property type="entry name" value="BULB_LECTIN"/>
    <property type="match status" value="1"/>
</dbReference>
<dbReference type="PROSITE" id="PS50948">
    <property type="entry name" value="PAN"/>
    <property type="match status" value="1"/>
</dbReference>
<dbReference type="Gene3D" id="2.90.10.10">
    <property type="entry name" value="Bulb-type lectin domain"/>
    <property type="match status" value="1"/>
</dbReference>
<keyword evidence="9 19" id="KW-0547">Nucleotide-binding</keyword>
<evidence type="ECO:0000256" key="19">
    <source>
        <dbReference type="PIRNR" id="PIRNR000641"/>
    </source>
</evidence>
<evidence type="ECO:0000256" key="9">
    <source>
        <dbReference type="ARBA" id="ARBA00022741"/>
    </source>
</evidence>
<organism evidence="26">
    <name type="scientific">Araucaria cunninghamii</name>
    <name type="common">Hoop pine</name>
    <name type="synonym">Moreton Bay pine</name>
    <dbReference type="NCBI Taxonomy" id="56994"/>
    <lineage>
        <taxon>Eukaryota</taxon>
        <taxon>Viridiplantae</taxon>
        <taxon>Streptophyta</taxon>
        <taxon>Embryophyta</taxon>
        <taxon>Tracheophyta</taxon>
        <taxon>Spermatophyta</taxon>
        <taxon>Pinopsida</taxon>
        <taxon>Pinidae</taxon>
        <taxon>Conifers II</taxon>
        <taxon>Araucariales</taxon>
        <taxon>Araucariaceae</taxon>
        <taxon>Araucaria</taxon>
    </lineage>
</organism>
<dbReference type="GO" id="GO:0030246">
    <property type="term" value="F:carbohydrate binding"/>
    <property type="evidence" value="ECO:0007669"/>
    <property type="project" value="UniProtKB-KW"/>
</dbReference>
<keyword evidence="8" id="KW-0430">Lectin</keyword>
<reference evidence="26" key="1">
    <citation type="submission" date="2015-03" db="EMBL/GenBank/DDBJ databases">
        <title>A transcriptome of Araucaria cunninghamii, an australian fine timber species.</title>
        <authorList>
            <person name="Jing Yi C.J.Y."/>
            <person name="Yin San L.Y.S."/>
            <person name="Abdul Karim S.S."/>
            <person name="Wan Azmi N.N."/>
            <person name="Hercus R.R."/>
            <person name="Croft L.L."/>
        </authorList>
    </citation>
    <scope>NUCLEOTIDE SEQUENCE</scope>
    <source>
        <strain evidence="26">MI0301</strain>
        <tissue evidence="26">Leaf</tissue>
    </source>
</reference>
<dbReference type="Gene3D" id="3.30.200.20">
    <property type="entry name" value="Phosphorylase Kinase, domain 1"/>
    <property type="match status" value="1"/>
</dbReference>
<evidence type="ECO:0000256" key="6">
    <source>
        <dbReference type="ARBA" id="ARBA00022692"/>
    </source>
</evidence>
<evidence type="ECO:0000256" key="10">
    <source>
        <dbReference type="ARBA" id="ARBA00022777"/>
    </source>
</evidence>
<dbReference type="SMART" id="SM00220">
    <property type="entry name" value="S_TKc"/>
    <property type="match status" value="1"/>
</dbReference>
<evidence type="ECO:0000256" key="4">
    <source>
        <dbReference type="ARBA" id="ARBA00022553"/>
    </source>
</evidence>
<dbReference type="InterPro" id="IPR017441">
    <property type="entry name" value="Protein_kinase_ATP_BS"/>
</dbReference>
<dbReference type="PIRSF" id="PIRSF000641">
    <property type="entry name" value="SRK"/>
    <property type="match status" value="1"/>
</dbReference>
<evidence type="ECO:0000256" key="13">
    <source>
        <dbReference type="ARBA" id="ARBA00023136"/>
    </source>
</evidence>
<keyword evidence="3" id="KW-0245">EGF-like domain</keyword>
<dbReference type="SMART" id="SM00108">
    <property type="entry name" value="B_lectin"/>
    <property type="match status" value="1"/>
</dbReference>
<dbReference type="SUPFAM" id="SSF56112">
    <property type="entry name" value="Protein kinase-like (PK-like)"/>
    <property type="match status" value="1"/>
</dbReference>
<dbReference type="InterPro" id="IPR001480">
    <property type="entry name" value="Bulb-type_lectin_dom"/>
</dbReference>
<evidence type="ECO:0000256" key="2">
    <source>
        <dbReference type="ARBA" id="ARBA00022527"/>
    </source>
</evidence>
<dbReference type="FunFam" id="3.30.200.20:FF:000178">
    <property type="entry name" value="serine/threonine-protein kinase PBS1-like"/>
    <property type="match status" value="1"/>
</dbReference>
<evidence type="ECO:0000256" key="12">
    <source>
        <dbReference type="ARBA" id="ARBA00022989"/>
    </source>
</evidence>
<dbReference type="PANTHER" id="PTHR47976">
    <property type="entry name" value="G-TYPE LECTIN S-RECEPTOR-LIKE SERINE/THREONINE-PROTEIN KINASE SD2-5"/>
    <property type="match status" value="1"/>
</dbReference>
<dbReference type="GO" id="GO:0004674">
    <property type="term" value="F:protein serine/threonine kinase activity"/>
    <property type="evidence" value="ECO:0007669"/>
    <property type="project" value="UniProtKB-KW"/>
</dbReference>
<keyword evidence="16" id="KW-0325">Glycoprotein</keyword>
<evidence type="ECO:0000256" key="15">
    <source>
        <dbReference type="ARBA" id="ARBA00023170"/>
    </source>
</evidence>
<keyword evidence="6 21" id="KW-0812">Transmembrane</keyword>
<proteinExistence type="inferred from homology"/>
<sequence>MTPTMVFLSSHCIPLVLRFFLISSFLFSKHSAYPSSTAYGGTTWRNDAQSLDSLTLAPLTVRPILVATNISYDGLSVRFGSGFLCYTSNCKAYLFGIFFAIYDPTETRLFDLQMVWSANRNRLVHDNAILELSSTGDLVLTDADGSLVWSTNTFTHDFQGLRIQERGNLVLFNNSNGTMWQSFDHPTDRFLVGQKFGAGQKLIADSSPTNTSEGIFSASLLGDKFAMFVGVEEPQIYFTYTKVSVSARYSYMQFENEWLYFYGDEGLSSQSNLSIPKNSLQLRIDSNGHLRFYSFLRTTGSSEIDYLLDYTQSLSACDYPKSCGDYGICTDGQCSCPRITNGAEAFRQLDESKPNLGCVPSNHLLCSQTSTGKGMQFLEQEHVSYFTFSWENSSIPELITRDVCKYLCLQNCSCKAAFFRYDSTIGGNFSHGYCHLESKVYTLKLIVNPNDQFYNSTAYIKVQSSSKNSKTSEVTISVVGAVVGVIILILLLWVWITKSRRRREEKEKDPEDSVDWLAGLPSRYLYEDLQKVTGDFKTKLGSGGFGSVFEGVMPDGTKIAVKRLDRAGQGSKEFRAEVETLGNIHHLNLVRLKGFCAEKTHRILVYEHLPNGSLDKWIFPNKDQLHVLDWKTRSKVALQIARGLTYLHEECRERIIHFDIKPQNILLDENFNAKVSDFGLSKLINREQSEVITMTKGTFGYMAPELLNLHVTEKADTYSFGVVVVEIVCGKRSKELSTAEYSLLSILQQEAREGRLRAFIDPQLREEGMDVEEEALRMMEVGMWCLQEDFERRPAMSTVVKALEGLIEIEDVSSSESSSRAVTSHQQCSSPPESIARVLLSEPISSSVLSGPR</sequence>
<dbReference type="CDD" id="cd14066">
    <property type="entry name" value="STKc_IRAK"/>
    <property type="match status" value="1"/>
</dbReference>
<keyword evidence="10 19" id="KW-0418">Kinase</keyword>
<dbReference type="FunFam" id="1.10.510.10:FF:000248">
    <property type="entry name" value="S-receptor-like kinase 5"/>
    <property type="match status" value="1"/>
</dbReference>
<feature type="binding site" evidence="20">
    <location>
        <position position="562"/>
    </location>
    <ligand>
        <name>ATP</name>
        <dbReference type="ChEBI" id="CHEBI:30616"/>
    </ligand>
</feature>
<dbReference type="InterPro" id="IPR003609">
    <property type="entry name" value="Pan_app"/>
</dbReference>
<evidence type="ECO:0000256" key="21">
    <source>
        <dbReference type="SAM" id="Phobius"/>
    </source>
</evidence>
<feature type="signal peptide" evidence="22">
    <location>
        <begin position="1"/>
        <end position="32"/>
    </location>
</feature>
<evidence type="ECO:0000256" key="20">
    <source>
        <dbReference type="PROSITE-ProRule" id="PRU10141"/>
    </source>
</evidence>
<feature type="transmembrane region" description="Helical" evidence="21">
    <location>
        <begin position="474"/>
        <end position="496"/>
    </location>
</feature>
<evidence type="ECO:0000256" key="5">
    <source>
        <dbReference type="ARBA" id="ARBA00022679"/>
    </source>
</evidence>